<dbReference type="Pfam" id="PF04187">
    <property type="entry name" value="Cofac_haem_bdg"/>
    <property type="match status" value="1"/>
</dbReference>
<dbReference type="Gene3D" id="3.40.50.11550">
    <property type="match status" value="1"/>
</dbReference>
<evidence type="ECO:0000313" key="3">
    <source>
        <dbReference type="Proteomes" id="UP000233398"/>
    </source>
</evidence>
<keyword evidence="3" id="KW-1185">Reference proteome</keyword>
<reference evidence="2 3" key="1">
    <citation type="submission" date="2017-11" db="EMBL/GenBank/DDBJ databases">
        <title>Rhodohalobacter 15182 sp. nov., isolated from a salt lake.</title>
        <authorList>
            <person name="Han S."/>
        </authorList>
    </citation>
    <scope>NUCLEOTIDE SEQUENCE [LARGE SCALE GENOMIC DNA]</scope>
    <source>
        <strain evidence="2 3">15182</strain>
    </source>
</reference>
<gene>
    <name evidence="2" type="ORF">CWD77_13850</name>
</gene>
<feature type="domain" description="Haem-binding uptake Tiki superfamily ChaN" evidence="1">
    <location>
        <begin position="47"/>
        <end position="245"/>
    </location>
</feature>
<dbReference type="CDD" id="cd14727">
    <property type="entry name" value="ChanN-like"/>
    <property type="match status" value="1"/>
</dbReference>
<dbReference type="InterPro" id="IPR007314">
    <property type="entry name" value="Cofac_haem-bd_dom"/>
</dbReference>
<dbReference type="EMBL" id="PISP01000006">
    <property type="protein sequence ID" value="PKD42495.1"/>
    <property type="molecule type" value="Genomic_DNA"/>
</dbReference>
<evidence type="ECO:0000259" key="1">
    <source>
        <dbReference type="Pfam" id="PF04187"/>
    </source>
</evidence>
<dbReference type="RefSeq" id="WP_101074180.1">
    <property type="nucleotide sequence ID" value="NZ_PISP01000006.1"/>
</dbReference>
<comment type="caution">
    <text evidence="2">The sequence shown here is derived from an EMBL/GenBank/DDBJ whole genome shotgun (WGS) entry which is preliminary data.</text>
</comment>
<sequence>MKHLLNSILALTVLFLYTGFVPESGKPAYLIYSKNGNTVSYQSLIIQSKNSDLVFFGELHNNAIAHWLQIEMVQELAADTSKTTKVGMEMFEADQQLLIDEYFTGKISRSSFENEARLWNNYDTDYKPVLEFAKENQMKLIATNIPRRYASSVYGNGLEILDELSDEAKQWMMPLPVEVDTTLPGYQSMLEMAQGHGGMNIVYAQAVKDATMAHFLLKNFSEGDRIFQLNGSYHSNDYEGIVWYVKDQRPELRVLTINTISVDDVQNVDDEQLQSADFTLVVPSTMTNTY</sequence>
<dbReference type="Proteomes" id="UP000233398">
    <property type="component" value="Unassembled WGS sequence"/>
</dbReference>
<evidence type="ECO:0000313" key="2">
    <source>
        <dbReference type="EMBL" id="PKD42495.1"/>
    </source>
</evidence>
<protein>
    <submittedName>
        <fullName evidence="2">Iron-regulated protein</fullName>
    </submittedName>
</protein>
<dbReference type="OrthoDB" id="1680202at2"/>
<proteinExistence type="predicted"/>
<dbReference type="AlphaFoldDB" id="A0A2N0VE75"/>
<accession>A0A2N0VE75</accession>
<dbReference type="SUPFAM" id="SSF159501">
    <property type="entry name" value="EreA/ChaN-like"/>
    <property type="match status" value="1"/>
</dbReference>
<organism evidence="2 3">
    <name type="scientific">Rhodohalobacter barkolensis</name>
    <dbReference type="NCBI Taxonomy" id="2053187"/>
    <lineage>
        <taxon>Bacteria</taxon>
        <taxon>Pseudomonadati</taxon>
        <taxon>Balneolota</taxon>
        <taxon>Balneolia</taxon>
        <taxon>Balneolales</taxon>
        <taxon>Balneolaceae</taxon>
        <taxon>Rhodohalobacter</taxon>
    </lineage>
</organism>
<name>A0A2N0VE75_9BACT</name>